<evidence type="ECO:0000256" key="1">
    <source>
        <dbReference type="SAM" id="MobiDB-lite"/>
    </source>
</evidence>
<feature type="compositionally biased region" description="Basic and acidic residues" evidence="1">
    <location>
        <begin position="181"/>
        <end position="190"/>
    </location>
</feature>
<gene>
    <name evidence="3" type="ORF">GGR23_001631</name>
</gene>
<name>A0A7W6J442_9HYPH</name>
<feature type="region of interest" description="Disordered" evidence="1">
    <location>
        <begin position="26"/>
        <end position="48"/>
    </location>
</feature>
<dbReference type="InterPro" id="IPR043824">
    <property type="entry name" value="DUF5801"/>
</dbReference>
<evidence type="ECO:0000259" key="2">
    <source>
        <dbReference type="Pfam" id="PF19116"/>
    </source>
</evidence>
<feature type="compositionally biased region" description="Basic residues" evidence="1">
    <location>
        <begin position="38"/>
        <end position="48"/>
    </location>
</feature>
<organism evidence="3 4">
    <name type="scientific">Gellertiella hungarica</name>
    <dbReference type="NCBI Taxonomy" id="1572859"/>
    <lineage>
        <taxon>Bacteria</taxon>
        <taxon>Pseudomonadati</taxon>
        <taxon>Pseudomonadota</taxon>
        <taxon>Alphaproteobacteria</taxon>
        <taxon>Hyphomicrobiales</taxon>
        <taxon>Rhizobiaceae</taxon>
        <taxon>Gellertiella</taxon>
    </lineage>
</organism>
<protein>
    <recommendedName>
        <fullName evidence="2">DUF5801 domain-containing protein</fullName>
    </recommendedName>
</protein>
<feature type="compositionally biased region" description="Polar residues" evidence="1">
    <location>
        <begin position="192"/>
        <end position="202"/>
    </location>
</feature>
<sequence length="3298" mass="351134">MDSDKKNASLNMDSARDTVEARVVSAATASASEGKPVARLRKTARRSKMSYRSTLLGLNGLFIGQMAGLDELMNILPQAILQLKQAFASRKQAETALPRNASPAAVQKEGKDPGTGTPGHKSVTGGKQEKQPEPEKAKTAGDGQEEEKQGGKSIAPQKKPAGDASGGDGLTTGTTHSVPRSHIEKGDDAATRTGSGSVSPFSTMAEDVSTPELIQSDIRPYFPSLDDIVSPILLFPERGRLPHLLAPDAPPPAEPKVPTPVVSITGTALLDEASPAADWGNGRPLGTTSLVVLTCTDGVLKEVRLTLALEGIFSGWRTLGGDGIFLFTAGGRIVGRTKDGKTVLSIEMSNGGRLTVSLFEPLKHGPKGSGTDTFLTLGKDILSIKVTAIDSKGGLHKSDFDGSGLIRIKDDSPHGDLPLVPGTDGGSRVLIAGGAPDGFVYKLDTEGALLVYQLQGGIEVLVRKIALVDGRPVETDLAPVNFDPGASNKDISLTISYRVTDGDGDTMIGSFVSKLSNTFPPRADSGVEIAEDSALPFTSLLFDTDNGRNHAEWVLPQDRQDLTFRISGDTLSILQMQDGALVSVYRLTIRPDGTVSVQKDNPLRHAEGDGENRLTLDLAFRVIDSDGDAVTSYLTFAIRDSLPVIAVSPVTAGSNQFSEEVAGRTETVATFEAPDGIRGVTWSTQHQLGPDFRYQTSGNDLLVQQKQNGDWVTVMTFRYDIATGRISVTENRPLLHASGSDSQDIAVGFTVIDRDGDSTESRVTVKVTDTAPTVTVNDAASAGNQFSDAGLGVEKAVASFAAVDGVERVEWSTQHQLGPDFRYQTSGNDLLVQQKQNGDWVTVMTFRYDIATGRISATENRPLLHASGSDSQDIAVGFTVIDRDGDRTESRVTVKVTDTAPTVTVNDAASAGNQFSDAGLGVEKAVASFAAVDGVERVEWSTQHQLGPDFRYQTSGNDLLVQQKQNGDWVTVMTFRYDIATGRISVPENRPLLHASGSDSQDIAVGFTVIDRDGDSTESRVTVKVTDTAPTVTVNDAASAGNQFSDASLGVERAVASFAAVDGVERVEWSTQHQLDPDFRYQTSGNDLLVQQKQNGDWVTVMTFRYDIATGKISATENRPLLHASGSDSQDIVVGFTVTDRDGDSTESRVTVKVTDTAPSVTVNDAASAGNQFSDASLGVEKAVASFAAVDGVERVEWSTQHQLGPDFRYQTNGNDLLVQQKQSGDWVTVMTFRYDIATGKISATENRPLLHASGSDSQDIAVGFTVIDRDGDSTESRVTVKVTDTAPSVTVNDATTDEDAPGTSAEVARFSAVDGLDSIEWSVDGAPAGDFQYVRDGATLLIQQKQNGIWVTVLTFRHDMATGSITATEGQPLLHRPGSDSQQFTVSFTVFDKDGDGTTRSVNVSVHDTGPQVRIGTGSFDDGSPGTTKTVATFGATDGVDSVTWSTDHALGTGFRYETSGNDLLVKQNQNGSWVTVMTFRYDIATGEIKATQNAPLLHPAGSDHQNISVGFSVTDRDGDTETRTVTVDIGDSRPEVTTVDNVTFNDLAGSETHLVGSVTARDGMQGISWATDNAPQGFRYSTDAANNLIVEQEQGQGRWVKVMTFTYDSSTGGIAATENNPVLYGLNSTSLDLSVTYTASDRDGDRVASTVNVTISATNAPSPITTQQNVAFADDATGGSARELASISPLIDIRNFTWKTSDPTAGFRYEVDANDSTKLYVLQEQGDGNWVRVMTFTYDAAADKVLGQQDAPIRHAADSETQNIAVCFTLTDANGANLSKALTVHVTDTGPNSTIDTGNLSFSENAPDTARVVATFDALEGVSALLWSTTGAPSGFRYVAGDGNQLKVQQLQAGAWVTVMTFDYDLARREITAMANNPILHADGGGTNAQSFSVTYTVRDADGDNLQKVLNVTVEDTVPVVTGNSVTVSESATDPALLGSFSALDGFGSFSWGTPVLPSGFAASRSGESLVISQMQNNASVTVMVLTYDAVTGKVLASLRNPILHGNSDPSFTFSFTVTDRDGDAVTQTVSMTVTDTVPVFVASPSLTFVEMPGDQTGTLGTLAMTDGVGSFTWTTSGAPNNTFTYASIGTTLEVRQTQNNVSVLVMELRYDPATGRITATEKAPILHPSGTNALTFNFAFRGTDKDGDAISQSLSVTVTDTGPQADITNSVRDEGATGQPFVVAQLRATDGLGTFSWETNAITGFTVVNSGNTLTIRQSQSGSLVDIIVYVYDPATGQISATVKNPVRNGPTGDLHSFNVTFRIADKDLDWISRTITTQLMDTTPVITVQDVSFTEQVAAQTKIAGTVTAVDGMQEFIWTVPGAQPAGFQYQLDATNGAILYVRQMQGSTWVTVLTLTYNAATREVRVTENAPFQHDAGSDSTELTVRFTASDKDGDGVQGSFKVTVNDTAPVISLLDKTITEPTAQTERIGTISAVDGIAAFAWSLDGAPSNQFTYERDANNANILCVKQLQNGSWVTVLKLTYNTATREILADEVRAILNDRGDAEQAFDVRFTVRDNDGDESTGTVRIKVTDSVPVVTLQTTTLAEAGNNRTDTVARLSAADGISGFEWADQPSSGGFSYERQGNVLTIRQDQGGTPVTVMVLTYDSATGRITAMQKNPLLHALNTNPQPFEVRFTVTDNDGDAVMQTLRISVTDTAPVTVPVLNVTCLETETGQKTIGTFSALDGVAGVTLAGSGNIGAPNCRFVTKNDGTLDLVQVQGGRDVVVMTFSYDLNGSIFASQRAALLHASNTTAQDVSIRFTVTDRDGSQTGQTVTVKINDTLPTTAATGGTFLETALNRSVDVATFSAADGVTGVSWQGLGAKGTNYQHIQIGNDLAIQYRASATAAWSTVFLISFDLASGKITARQVAPVTHAAGSDSQNFDFTFRVTDGDGDTFDQVVRLVAQDSAPVSSVLDTTLVETAVSQTLDLQQISAPDGIGRFLWSTRSADANFSYAVSLDGLTLTVKQGTVTVLTFSYDNATGEISVVKNQPINHTALGPNANITLNYTATDRDGDALNGTLNFSLRDNAPSNITMSILDEELRDGKTYTGTWGADAGSDALTKVDVTFGGVMRTLDLTRSTNSITITVNGVTLTMKADRTYIITSDITRDTRLDLTLKVCDSDGSFLTKTWQPTIFFVNKAPSMEPDPVILGNRNDYVVTIDDIGFADADGNSLKWLTVTETIDGGSLRLNGRDLSTGDRITLDDIRTGKLVFRPPADSTLGSNFVVTLTATDDGGTLKGGKDTTDDFDLVFTIPASTQTVGTNLADNKNLGGFQRQLQCRRRQRHGCRRRW</sequence>
<comment type="caution">
    <text evidence="3">The sequence shown here is derived from an EMBL/GenBank/DDBJ whole genome shotgun (WGS) entry which is preliminary data.</text>
</comment>
<proteinExistence type="predicted"/>
<dbReference type="Pfam" id="PF19116">
    <property type="entry name" value="DUF5801"/>
    <property type="match status" value="1"/>
</dbReference>
<evidence type="ECO:0000313" key="3">
    <source>
        <dbReference type="EMBL" id="MBB4064454.1"/>
    </source>
</evidence>
<feature type="compositionally biased region" description="Basic and acidic residues" evidence="1">
    <location>
        <begin position="127"/>
        <end position="139"/>
    </location>
</feature>
<dbReference type="RefSeq" id="WP_183365674.1">
    <property type="nucleotide sequence ID" value="NZ_JACIEZ010000002.1"/>
</dbReference>
<evidence type="ECO:0000313" key="4">
    <source>
        <dbReference type="Proteomes" id="UP000528286"/>
    </source>
</evidence>
<feature type="region of interest" description="Disordered" evidence="1">
    <location>
        <begin position="94"/>
        <end position="208"/>
    </location>
</feature>
<dbReference type="Proteomes" id="UP000528286">
    <property type="component" value="Unassembled WGS sequence"/>
</dbReference>
<keyword evidence="4" id="KW-1185">Reference proteome</keyword>
<accession>A0A7W6J442</accession>
<reference evidence="3 4" key="1">
    <citation type="submission" date="2020-08" db="EMBL/GenBank/DDBJ databases">
        <title>Genomic Encyclopedia of Type Strains, Phase IV (KMG-IV): sequencing the most valuable type-strain genomes for metagenomic binning, comparative biology and taxonomic classification.</title>
        <authorList>
            <person name="Goeker M."/>
        </authorList>
    </citation>
    <scope>NUCLEOTIDE SEQUENCE [LARGE SCALE GENOMIC DNA]</scope>
    <source>
        <strain evidence="3 4">DSM 29853</strain>
    </source>
</reference>
<feature type="domain" description="DUF5801" evidence="2">
    <location>
        <begin position="296"/>
        <end position="395"/>
    </location>
</feature>
<dbReference type="EMBL" id="JACIEZ010000002">
    <property type="protein sequence ID" value="MBB4064454.1"/>
    <property type="molecule type" value="Genomic_DNA"/>
</dbReference>